<dbReference type="Pfam" id="PF11947">
    <property type="entry name" value="DUF3464"/>
    <property type="match status" value="1"/>
</dbReference>
<dbReference type="OrthoDB" id="678088at2759"/>
<organism evidence="3 4">
    <name type="scientific">Juglans regia</name>
    <name type="common">English walnut</name>
    <dbReference type="NCBI Taxonomy" id="51240"/>
    <lineage>
        <taxon>Eukaryota</taxon>
        <taxon>Viridiplantae</taxon>
        <taxon>Streptophyta</taxon>
        <taxon>Embryophyta</taxon>
        <taxon>Tracheophyta</taxon>
        <taxon>Spermatophyta</taxon>
        <taxon>Magnoliopsida</taxon>
        <taxon>eudicotyledons</taxon>
        <taxon>Gunneridae</taxon>
        <taxon>Pentapetalae</taxon>
        <taxon>rosids</taxon>
        <taxon>fabids</taxon>
        <taxon>Fagales</taxon>
        <taxon>Juglandaceae</taxon>
        <taxon>Juglans</taxon>
    </lineage>
</organism>
<feature type="transmembrane region" description="Helical" evidence="2">
    <location>
        <begin position="126"/>
        <end position="149"/>
    </location>
</feature>
<dbReference type="FunCoup" id="A0A2I4G3X4">
    <property type="interactions" value="837"/>
</dbReference>
<feature type="region of interest" description="Disordered" evidence="1">
    <location>
        <begin position="1"/>
        <end position="30"/>
    </location>
</feature>
<proteinExistence type="predicted"/>
<feature type="region of interest" description="Disordered" evidence="1">
    <location>
        <begin position="47"/>
        <end position="81"/>
    </location>
</feature>
<dbReference type="InterPro" id="IPR021855">
    <property type="entry name" value="PAM68-like"/>
</dbReference>
<reference evidence="4" key="1">
    <citation type="submission" date="2025-08" db="UniProtKB">
        <authorList>
            <consortium name="RefSeq"/>
        </authorList>
    </citation>
    <scope>IDENTIFICATION</scope>
    <source>
        <tissue evidence="4">Leaves</tissue>
    </source>
</reference>
<gene>
    <name evidence="4" type="primary">LOC109004501</name>
</gene>
<name>A0A2I4G3X4_JUGRE</name>
<dbReference type="RefSeq" id="XP_018838607.1">
    <property type="nucleotide sequence ID" value="XM_018983062.2"/>
</dbReference>
<dbReference type="Gramene" id="Jr16_00330_p1">
    <property type="protein sequence ID" value="cds.Jr16_00330_p1"/>
    <property type="gene ID" value="Jr16_00330"/>
</dbReference>
<dbReference type="GeneID" id="109004501"/>
<dbReference type="GO" id="GO:0010258">
    <property type="term" value="P:NADH dehydrogenase complex (plastoquinone) assembly"/>
    <property type="evidence" value="ECO:0000318"/>
    <property type="project" value="GO_Central"/>
</dbReference>
<feature type="compositionally biased region" description="Polar residues" evidence="1">
    <location>
        <begin position="1"/>
        <end position="14"/>
    </location>
</feature>
<keyword evidence="2" id="KW-0812">Transmembrane</keyword>
<evidence type="ECO:0000256" key="2">
    <source>
        <dbReference type="SAM" id="Phobius"/>
    </source>
</evidence>
<dbReference type="PANTHER" id="PTHR34575:SF6">
    <property type="entry name" value="EXPRESSED PROTEIN"/>
    <property type="match status" value="1"/>
</dbReference>
<evidence type="ECO:0000313" key="4">
    <source>
        <dbReference type="RefSeq" id="XP_018838607.1"/>
    </source>
</evidence>
<keyword evidence="2" id="KW-1133">Transmembrane helix</keyword>
<keyword evidence="2" id="KW-0472">Membrane</keyword>
<sequence>METGLICSSQTPRHLSSPPPWKPRSPFLHPTTLLNLKHPIKSTLKPRANAAKGFTGKPPTPLKETATRTEKSNKTNSDDDEEVPQVVYNRIIARILTFVGVPMAVGLALLHIFGVIKEQHMWDLPLWIPFTTTFITFGASTMGIAYGALSTSWDPERKGSVFGFEEAQKNWVEMWKEEDMRA</sequence>
<protein>
    <submittedName>
        <fullName evidence="4">Uncharacterized protein PAM68-like</fullName>
    </submittedName>
</protein>
<dbReference type="AlphaFoldDB" id="A0A2I4G3X4"/>
<evidence type="ECO:0000313" key="3">
    <source>
        <dbReference type="Proteomes" id="UP000235220"/>
    </source>
</evidence>
<feature type="transmembrane region" description="Helical" evidence="2">
    <location>
        <begin position="95"/>
        <end position="114"/>
    </location>
</feature>
<evidence type="ECO:0000256" key="1">
    <source>
        <dbReference type="SAM" id="MobiDB-lite"/>
    </source>
</evidence>
<feature type="compositionally biased region" description="Basic and acidic residues" evidence="1">
    <location>
        <begin position="65"/>
        <end position="77"/>
    </location>
</feature>
<dbReference type="STRING" id="51240.A0A2I4G3X4"/>
<dbReference type="KEGG" id="jre:109004501"/>
<dbReference type="Proteomes" id="UP000235220">
    <property type="component" value="Chromosome 16"/>
</dbReference>
<keyword evidence="3" id="KW-1185">Reference proteome</keyword>
<accession>A0A2I4G3X4</accession>
<dbReference type="PANTHER" id="PTHR34575">
    <property type="entry name" value="PROTEIN PAM68, CHLOROPLASTIC"/>
    <property type="match status" value="1"/>
</dbReference>